<dbReference type="AlphaFoldDB" id="A0A1C7MV98"/>
<keyword evidence="1" id="KW-0175">Coiled coil</keyword>
<dbReference type="STRING" id="5627.A0A1C7MV98"/>
<dbReference type="EMBL" id="LUGG01000001">
    <property type="protein sequence ID" value="OBZ78954.1"/>
    <property type="molecule type" value="Genomic_DNA"/>
</dbReference>
<sequence length="337" mass="37679">MAADIPAHDMPMSRPSTSHQHHTLTSNGLKRGPPPVDDGRYEDPSFLSLSSNDMDTWYYPSHGYDSDADNISSSLEKGNWGTKDVKDAKWVRRGKMTAWGPAYEDWEAEDRARKRIKLLLPSQKEVSSSVALPHLRSPSPPLIAPYPTPNTQHLSYTSFVMDKAVTHSFRSKLFDELEQATNTLIQGEAAMRRALGRLWQVMSEDPDEIGIGTSLVPKREDVEDIEVDNENEGPSRVPNLIPVVHKLFLPSSPGEPAMGYDQSQFSHADLQLENLEKSLATLRELQDDGREYVERLEEIREGLGDARIQRNGVWDLVRKKAIAELQDAASASPILAA</sequence>
<comment type="caution">
    <text evidence="3">The sequence shown here is derived from an EMBL/GenBank/DDBJ whole genome shotgun (WGS) entry which is preliminary data.</text>
</comment>
<feature type="region of interest" description="Disordered" evidence="2">
    <location>
        <begin position="1"/>
        <end position="45"/>
    </location>
</feature>
<keyword evidence="4" id="KW-1185">Reference proteome</keyword>
<feature type="compositionally biased region" description="Polar residues" evidence="2">
    <location>
        <begin position="14"/>
        <end position="28"/>
    </location>
</feature>
<name>A0A1C7MV98_GRIFR</name>
<dbReference type="OMA" id="WYYPSHG"/>
<evidence type="ECO:0000256" key="2">
    <source>
        <dbReference type="SAM" id="MobiDB-lite"/>
    </source>
</evidence>
<gene>
    <name evidence="3" type="ORF">A0H81_00510</name>
</gene>
<evidence type="ECO:0000313" key="4">
    <source>
        <dbReference type="Proteomes" id="UP000092993"/>
    </source>
</evidence>
<reference evidence="3 4" key="1">
    <citation type="submission" date="2016-03" db="EMBL/GenBank/DDBJ databases">
        <title>Whole genome sequencing of Grifola frondosa 9006-11.</title>
        <authorList>
            <person name="Min B."/>
            <person name="Park H."/>
            <person name="Kim J.-G."/>
            <person name="Cho H."/>
            <person name="Oh Y.-L."/>
            <person name="Kong W.-S."/>
            <person name="Choi I.-G."/>
        </authorList>
    </citation>
    <scope>NUCLEOTIDE SEQUENCE [LARGE SCALE GENOMIC DNA]</scope>
    <source>
        <strain evidence="3 4">9006-11</strain>
    </source>
</reference>
<evidence type="ECO:0000256" key="1">
    <source>
        <dbReference type="SAM" id="Coils"/>
    </source>
</evidence>
<organism evidence="3 4">
    <name type="scientific">Grifola frondosa</name>
    <name type="common">Maitake</name>
    <name type="synonym">Polyporus frondosus</name>
    <dbReference type="NCBI Taxonomy" id="5627"/>
    <lineage>
        <taxon>Eukaryota</taxon>
        <taxon>Fungi</taxon>
        <taxon>Dikarya</taxon>
        <taxon>Basidiomycota</taxon>
        <taxon>Agaricomycotina</taxon>
        <taxon>Agaricomycetes</taxon>
        <taxon>Polyporales</taxon>
        <taxon>Grifolaceae</taxon>
        <taxon>Grifola</taxon>
    </lineage>
</organism>
<evidence type="ECO:0000313" key="3">
    <source>
        <dbReference type="EMBL" id="OBZ78954.1"/>
    </source>
</evidence>
<evidence type="ECO:0008006" key="5">
    <source>
        <dbReference type="Google" id="ProtNLM"/>
    </source>
</evidence>
<dbReference type="Proteomes" id="UP000092993">
    <property type="component" value="Unassembled WGS sequence"/>
</dbReference>
<accession>A0A1C7MV98</accession>
<feature type="coiled-coil region" evidence="1">
    <location>
        <begin position="265"/>
        <end position="302"/>
    </location>
</feature>
<dbReference type="OrthoDB" id="3353673at2759"/>
<protein>
    <recommendedName>
        <fullName evidence="5">Transcriptional regulatory protein RXT2 N-terminal domain-containing protein</fullName>
    </recommendedName>
</protein>
<proteinExistence type="predicted"/>